<keyword evidence="1" id="KW-0732">Signal</keyword>
<reference evidence="4" key="1">
    <citation type="submission" date="2018-05" db="EMBL/GenBank/DDBJ databases">
        <authorList>
            <person name="Li X."/>
        </authorList>
    </citation>
    <scope>NUCLEOTIDE SEQUENCE [LARGE SCALE GENOMIC DNA]</scope>
    <source>
        <strain evidence="4">HKS-05</strain>
    </source>
</reference>
<accession>A0A328AVH1</accession>
<evidence type="ECO:0000313" key="3">
    <source>
        <dbReference type="EMBL" id="RAK59122.1"/>
    </source>
</evidence>
<dbReference type="PANTHER" id="PTHR34406">
    <property type="entry name" value="PROTEIN YCEI"/>
    <property type="match status" value="1"/>
</dbReference>
<dbReference type="SMART" id="SM00867">
    <property type="entry name" value="YceI"/>
    <property type="match status" value="1"/>
</dbReference>
<evidence type="ECO:0000313" key="4">
    <source>
        <dbReference type="Proteomes" id="UP000249842"/>
    </source>
</evidence>
<dbReference type="Pfam" id="PF04264">
    <property type="entry name" value="YceI"/>
    <property type="match status" value="1"/>
</dbReference>
<dbReference type="InterPro" id="IPR036761">
    <property type="entry name" value="TTHA0802/YceI-like_sf"/>
</dbReference>
<dbReference type="SUPFAM" id="SSF101874">
    <property type="entry name" value="YceI-like"/>
    <property type="match status" value="1"/>
</dbReference>
<name>A0A328AVH1_9CAUL</name>
<protein>
    <recommendedName>
        <fullName evidence="2">Lipid/polyisoprenoid-binding YceI-like domain-containing protein</fullName>
    </recommendedName>
</protein>
<feature type="domain" description="Lipid/polyisoprenoid-binding YceI-like" evidence="2">
    <location>
        <begin position="38"/>
        <end position="201"/>
    </location>
</feature>
<sequence>MTHKLKFAAIGLASALVVCVGAAQAQTTQAPAEVRAGTYKLDPNHSKITWSVSHQGFSTYVGQFASVNGTLTLDPKAPAASALEVTIDTASLGTLNPALDTHVKSAAFLDVAKFPTATFKATRVKVTGARTADITGDLTLHGVTKPVTLQATFNQAGAGSGGKYTLGFAGAAHLKRSEFGITSFVPAVSDDVTLQIESEFKAVP</sequence>
<keyword evidence="4" id="KW-1185">Reference proteome</keyword>
<feature type="chain" id="PRO_5016413196" description="Lipid/polyisoprenoid-binding YceI-like domain-containing protein" evidence="1">
    <location>
        <begin position="26"/>
        <end position="204"/>
    </location>
</feature>
<evidence type="ECO:0000259" key="2">
    <source>
        <dbReference type="SMART" id="SM00867"/>
    </source>
</evidence>
<dbReference type="AlphaFoldDB" id="A0A328AVH1"/>
<dbReference type="EMBL" id="QFYP01000001">
    <property type="protein sequence ID" value="RAK59122.1"/>
    <property type="molecule type" value="Genomic_DNA"/>
</dbReference>
<dbReference type="PANTHER" id="PTHR34406:SF1">
    <property type="entry name" value="PROTEIN YCEI"/>
    <property type="match status" value="1"/>
</dbReference>
<dbReference type="InterPro" id="IPR007372">
    <property type="entry name" value="Lipid/polyisoprenoid-bd_YceI"/>
</dbReference>
<dbReference type="Proteomes" id="UP000249842">
    <property type="component" value="Unassembled WGS sequence"/>
</dbReference>
<evidence type="ECO:0000256" key="1">
    <source>
        <dbReference type="SAM" id="SignalP"/>
    </source>
</evidence>
<dbReference type="OrthoDB" id="9811006at2"/>
<dbReference type="Gene3D" id="2.40.128.110">
    <property type="entry name" value="Lipid/polyisoprenoid-binding, YceI-like"/>
    <property type="match status" value="1"/>
</dbReference>
<comment type="caution">
    <text evidence="3">The sequence shown here is derived from an EMBL/GenBank/DDBJ whole genome shotgun (WGS) entry which is preliminary data.</text>
</comment>
<gene>
    <name evidence="3" type="ORF">DJ021_04560</name>
</gene>
<proteinExistence type="predicted"/>
<dbReference type="RefSeq" id="WP_111456415.1">
    <property type="nucleotide sequence ID" value="NZ_QFYP01000001.1"/>
</dbReference>
<organism evidence="3 4">
    <name type="scientific">Phenylobacterium hankyongense</name>
    <dbReference type="NCBI Taxonomy" id="1813876"/>
    <lineage>
        <taxon>Bacteria</taxon>
        <taxon>Pseudomonadati</taxon>
        <taxon>Pseudomonadota</taxon>
        <taxon>Alphaproteobacteria</taxon>
        <taxon>Caulobacterales</taxon>
        <taxon>Caulobacteraceae</taxon>
        <taxon>Phenylobacterium</taxon>
    </lineage>
</organism>
<feature type="signal peptide" evidence="1">
    <location>
        <begin position="1"/>
        <end position="25"/>
    </location>
</feature>